<evidence type="ECO:0000313" key="3">
    <source>
        <dbReference type="Proteomes" id="UP000294564"/>
    </source>
</evidence>
<gene>
    <name evidence="2" type="ORF">EV195_11055</name>
</gene>
<keyword evidence="2" id="KW-0808">Transferase</keyword>
<dbReference type="Proteomes" id="UP000294564">
    <property type="component" value="Unassembled WGS sequence"/>
</dbReference>
<organism evidence="2 3">
    <name type="scientific">Tenacibaculum skagerrakense</name>
    <dbReference type="NCBI Taxonomy" id="186571"/>
    <lineage>
        <taxon>Bacteria</taxon>
        <taxon>Pseudomonadati</taxon>
        <taxon>Bacteroidota</taxon>
        <taxon>Flavobacteriia</taxon>
        <taxon>Flavobacteriales</taxon>
        <taxon>Flavobacteriaceae</taxon>
        <taxon>Tenacibaculum</taxon>
    </lineage>
</organism>
<dbReference type="CDD" id="cd00761">
    <property type="entry name" value="Glyco_tranf_GTA_type"/>
    <property type="match status" value="1"/>
</dbReference>
<dbReference type="EMBL" id="SLXM01000010">
    <property type="protein sequence ID" value="TCP22926.1"/>
    <property type="molecule type" value="Genomic_DNA"/>
</dbReference>
<dbReference type="InterPro" id="IPR029044">
    <property type="entry name" value="Nucleotide-diphossugar_trans"/>
</dbReference>
<evidence type="ECO:0000259" key="1">
    <source>
        <dbReference type="Pfam" id="PF00535"/>
    </source>
</evidence>
<dbReference type="Pfam" id="PF00535">
    <property type="entry name" value="Glycos_transf_2"/>
    <property type="match status" value="1"/>
</dbReference>
<dbReference type="RefSeq" id="WP_132795709.1">
    <property type="nucleotide sequence ID" value="NZ_SLXM01000010.1"/>
</dbReference>
<reference evidence="2 3" key="1">
    <citation type="submission" date="2019-03" db="EMBL/GenBank/DDBJ databases">
        <title>Genomic Encyclopedia of Type Strains, Phase IV (KMG-IV): sequencing the most valuable type-strain genomes for metagenomic binning, comparative biology and taxonomic classification.</title>
        <authorList>
            <person name="Goeker M."/>
        </authorList>
    </citation>
    <scope>NUCLEOTIDE SEQUENCE [LARGE SCALE GENOMIC DNA]</scope>
    <source>
        <strain evidence="2 3">DSM 14836</strain>
    </source>
</reference>
<protein>
    <submittedName>
        <fullName evidence="2">Glycosyltransferase involved in cell wall biosynthesis</fullName>
    </submittedName>
</protein>
<dbReference type="GO" id="GO:0016758">
    <property type="term" value="F:hexosyltransferase activity"/>
    <property type="evidence" value="ECO:0007669"/>
    <property type="project" value="UniProtKB-ARBA"/>
</dbReference>
<keyword evidence="3" id="KW-1185">Reference proteome</keyword>
<dbReference type="InterPro" id="IPR001173">
    <property type="entry name" value="Glyco_trans_2-like"/>
</dbReference>
<evidence type="ECO:0000313" key="2">
    <source>
        <dbReference type="EMBL" id="TCP22926.1"/>
    </source>
</evidence>
<accession>A0A4V2SLD0</accession>
<feature type="domain" description="Glycosyltransferase 2-like" evidence="1">
    <location>
        <begin position="12"/>
        <end position="141"/>
    </location>
</feature>
<dbReference type="Gene3D" id="3.90.550.10">
    <property type="entry name" value="Spore Coat Polysaccharide Biosynthesis Protein SpsA, Chain A"/>
    <property type="match status" value="1"/>
</dbReference>
<proteinExistence type="predicted"/>
<name>A0A4V2SLD0_9FLAO</name>
<dbReference type="SUPFAM" id="SSF53448">
    <property type="entry name" value="Nucleotide-diphospho-sugar transferases"/>
    <property type="match status" value="1"/>
</dbReference>
<dbReference type="PANTHER" id="PTHR22916:SF3">
    <property type="entry name" value="UDP-GLCNAC:BETAGAL BETA-1,3-N-ACETYLGLUCOSAMINYLTRANSFERASE-LIKE PROTEIN 1"/>
    <property type="match status" value="1"/>
</dbReference>
<sequence>MENTNDNSGLVSIITPVYNASRFLEKTAESVFKQTYTNWEWVLVDDCSTDNSWEILTSLQKQDSRIKVFKNIENLKSGKTRNFAIKKANGTYIAFLDSDDLWHPEKLSIQIAFMINNGYNFTHTSYGYVDEEGNTIKSTFRVNKKVTYFDLLKRTEISCLTAVYNANEIGKFYMSEHARKQDYALWLAILKSGTPSFGIYQELAYYRQVKNSATSKKYKLILKHISFLKETQNFSTIKALYYTSYWMINGFVRYFLK</sequence>
<dbReference type="AlphaFoldDB" id="A0A4V2SLD0"/>
<dbReference type="PANTHER" id="PTHR22916">
    <property type="entry name" value="GLYCOSYLTRANSFERASE"/>
    <property type="match status" value="1"/>
</dbReference>
<comment type="caution">
    <text evidence="2">The sequence shown here is derived from an EMBL/GenBank/DDBJ whole genome shotgun (WGS) entry which is preliminary data.</text>
</comment>
<dbReference type="OrthoDB" id="9815829at2"/>